<dbReference type="HOGENOM" id="CLU_321241_0_0_11"/>
<keyword evidence="2" id="KW-1185">Reference proteome</keyword>
<dbReference type="KEGG" id="aja:AJAP_22475"/>
<sequence>MDVYIGAGVCCRCNHRAGAEFGHKGGWEDVLMVQQDLAAAQQLCTLLAKFKERRGLSFEKLAERSLCSRGTAENYITKPGHSRGEGILNSLLTALEVTDDERAEAVRLHRLTRPNTPDPATVGWSVAAAEADCTVWEMDEFTPAEATVHPAIRRGRVVANDHNDVMSPPAYVQRDHDTSLRADVAASASGELRALVVLRGGPSTGKTRSLFEAVQALGVGWAVVRPRSASALRGLVTSGLLYGRRCVLWLNELQTFLGPNGTGLSLDVLRDLFTATRHHNGGKPRSPHPIVMVGTLWAEKLRDATTSADHLSDNRDLLVNANQWVHWHDIPRDFSPHERQKAQALVASTGDARLRAALTNPDRVGFTQTLAGGHELLQHYLTAPNPMDQLLLDAAGDARRLGHTSPMSVSLLRAIATALWREERGQATPPHGWFDTAIAHATQPLRSTQGVQALIPLDDPGPDDTASEHVTYELADYLEQHLSLTRRTQPVVDAVWDALHDHSAGPEDLFNAAIFASARGRFDHGEALYRTAGTPEALAELARLLANRPGREHDAEQAYRAAVAGGHPVVLYEFLPWLEQQPDREGDIEQAYLDAIARGERPVRNLFAHWLSRQPGRVEDAERLHLDGIAEGIPAARIGFAKWLATVPGRKAEAEQAYRDAIADGDADTLIMFAQWLSHQPGREEETERVYRKAVTADGSGARPGFAGARHAFASWLARQPGRKAEAEQAYRDAIAAEDLRAAEGLAKLLSRQPGREKETEQAYRDAIAADDYDSARLFADWLSRQPGREAEAEQAYRDAAAAGGLFVQSAFADWLSRQPGREAEAEQAYRDSIVGGELLAVEAFRGWLEQQPGLEEEVEQAYRYAIAVGHPEALSSFVKWLAVQPGREHDAEQIARRGLAD</sequence>
<dbReference type="AlphaFoldDB" id="A0A075V3C6"/>
<dbReference type="STRING" id="208439.AJAP_22475"/>
<organism evidence="1 2">
    <name type="scientific">Amycolatopsis japonica</name>
    <dbReference type="NCBI Taxonomy" id="208439"/>
    <lineage>
        <taxon>Bacteria</taxon>
        <taxon>Bacillati</taxon>
        <taxon>Actinomycetota</taxon>
        <taxon>Actinomycetes</taxon>
        <taxon>Pseudonocardiales</taxon>
        <taxon>Pseudonocardiaceae</taxon>
        <taxon>Amycolatopsis</taxon>
        <taxon>Amycolatopsis japonica group</taxon>
    </lineage>
</organism>
<dbReference type="eggNOG" id="COG0457">
    <property type="taxonomic scope" value="Bacteria"/>
</dbReference>
<proteinExistence type="predicted"/>
<accession>A0A075V3C6</accession>
<dbReference type="EMBL" id="CP008953">
    <property type="protein sequence ID" value="AIG77350.1"/>
    <property type="molecule type" value="Genomic_DNA"/>
</dbReference>
<gene>
    <name evidence="1" type="ORF">AJAP_22475</name>
</gene>
<name>A0A075V3C6_9PSEU</name>
<dbReference type="Gene3D" id="1.25.40.10">
    <property type="entry name" value="Tetratricopeptide repeat domain"/>
    <property type="match status" value="2"/>
</dbReference>
<dbReference type="Proteomes" id="UP000028492">
    <property type="component" value="Chromosome"/>
</dbReference>
<protein>
    <submittedName>
        <fullName evidence="1">Uncharacterized protein</fullName>
    </submittedName>
</protein>
<reference evidence="1 2" key="1">
    <citation type="journal article" date="2014" name="J. Biotechnol.">
        <title>Complete genome sequence of the actinobacterium Amycolatopsis japonica MG417-CF17(T) (=DSM 44213T) producing (S,S)-N,N'-ethylenediaminedisuccinic acid.</title>
        <authorList>
            <person name="Stegmann E."/>
            <person name="Albersmeier A."/>
            <person name="Spohn M."/>
            <person name="Gert H."/>
            <person name="Weber T."/>
            <person name="Wohlleben W."/>
            <person name="Kalinowski J."/>
            <person name="Ruckert C."/>
        </authorList>
    </citation>
    <scope>NUCLEOTIDE SEQUENCE [LARGE SCALE GENOMIC DNA]</scope>
    <source>
        <strain evidence="2">MG417-CF17 (DSM 44213)</strain>
    </source>
</reference>
<evidence type="ECO:0000313" key="1">
    <source>
        <dbReference type="EMBL" id="AIG77350.1"/>
    </source>
</evidence>
<dbReference type="InterPro" id="IPR011990">
    <property type="entry name" value="TPR-like_helical_dom_sf"/>
</dbReference>
<evidence type="ECO:0000313" key="2">
    <source>
        <dbReference type="Proteomes" id="UP000028492"/>
    </source>
</evidence>
<dbReference type="SUPFAM" id="SSF81901">
    <property type="entry name" value="HCP-like"/>
    <property type="match status" value="1"/>
</dbReference>